<accession>A0A846YGV8</accession>
<evidence type="ECO:0000313" key="3">
    <source>
        <dbReference type="Proteomes" id="UP000570678"/>
    </source>
</evidence>
<organism evidence="2 3">
    <name type="scientific">Nocardia flavorosea</name>
    <dbReference type="NCBI Taxonomy" id="53429"/>
    <lineage>
        <taxon>Bacteria</taxon>
        <taxon>Bacillati</taxon>
        <taxon>Actinomycetota</taxon>
        <taxon>Actinomycetes</taxon>
        <taxon>Mycobacteriales</taxon>
        <taxon>Nocardiaceae</taxon>
        <taxon>Nocardia</taxon>
    </lineage>
</organism>
<sequence>MDYSMEGRLVMAASNTILQSTVLISSSALLASLFVLLSIAFWGIISTKFRRKFTVRRLRGGNASRVQICQDYQDAISEALELNTYSLGGGDPMIHLKSIVRFAPNSFSSATREIVSKFGDGRVMSIDLRAMDSREAARLVDFCSGISAGSGGWLFEIAGDVLIVTPGRLL</sequence>
<dbReference type="RefSeq" id="WP_084493300.1">
    <property type="nucleotide sequence ID" value="NZ_JAAXOT010000009.1"/>
</dbReference>
<name>A0A846YGV8_9NOCA</name>
<keyword evidence="1" id="KW-0812">Transmembrane</keyword>
<dbReference type="InterPro" id="IPR038594">
    <property type="entry name" value="SepF-like_sf"/>
</dbReference>
<comment type="caution">
    <text evidence="2">The sequence shown here is derived from an EMBL/GenBank/DDBJ whole genome shotgun (WGS) entry which is preliminary data.</text>
</comment>
<feature type="transmembrane region" description="Helical" evidence="1">
    <location>
        <begin position="20"/>
        <end position="45"/>
    </location>
</feature>
<dbReference type="GO" id="GO:0090529">
    <property type="term" value="P:cell septum assembly"/>
    <property type="evidence" value="ECO:0007669"/>
    <property type="project" value="InterPro"/>
</dbReference>
<keyword evidence="3" id="KW-1185">Reference proteome</keyword>
<evidence type="ECO:0000256" key="1">
    <source>
        <dbReference type="SAM" id="Phobius"/>
    </source>
</evidence>
<dbReference type="Gene3D" id="3.30.110.150">
    <property type="entry name" value="SepF-like protein"/>
    <property type="match status" value="1"/>
</dbReference>
<evidence type="ECO:0000313" key="2">
    <source>
        <dbReference type="EMBL" id="NKY58217.1"/>
    </source>
</evidence>
<keyword evidence="2" id="KW-0132">Cell division</keyword>
<reference evidence="2 3" key="1">
    <citation type="submission" date="2020-04" db="EMBL/GenBank/DDBJ databases">
        <title>MicrobeNet Type strains.</title>
        <authorList>
            <person name="Nicholson A.C."/>
        </authorList>
    </citation>
    <scope>NUCLEOTIDE SEQUENCE [LARGE SCALE GENOMIC DNA]</scope>
    <source>
        <strain evidence="2 3">JCM 3332</strain>
    </source>
</reference>
<dbReference type="EMBL" id="JAAXOT010000009">
    <property type="protein sequence ID" value="NKY58217.1"/>
    <property type="molecule type" value="Genomic_DNA"/>
</dbReference>
<keyword evidence="1" id="KW-1133">Transmembrane helix</keyword>
<dbReference type="InterPro" id="IPR007561">
    <property type="entry name" value="Cell_div_SepF/SepF-rel"/>
</dbReference>
<proteinExistence type="predicted"/>
<dbReference type="Proteomes" id="UP000570678">
    <property type="component" value="Unassembled WGS sequence"/>
</dbReference>
<keyword evidence="2" id="KW-0131">Cell cycle</keyword>
<dbReference type="AlphaFoldDB" id="A0A846YGV8"/>
<gene>
    <name evidence="2" type="ORF">HGA15_19130</name>
</gene>
<keyword evidence="1" id="KW-0472">Membrane</keyword>
<protein>
    <submittedName>
        <fullName evidence="2">Cell division protein SepF</fullName>
    </submittedName>
</protein>
<dbReference type="Pfam" id="PF04472">
    <property type="entry name" value="SepF"/>
    <property type="match status" value="1"/>
</dbReference>